<keyword evidence="3" id="KW-0520">NAD</keyword>
<accession>A0ABU7GZW4</accession>
<evidence type="ECO:0000256" key="1">
    <source>
        <dbReference type="ARBA" id="ARBA00009986"/>
    </source>
</evidence>
<dbReference type="PROSITE" id="PS00687">
    <property type="entry name" value="ALDEHYDE_DEHYDR_GLU"/>
    <property type="match status" value="1"/>
</dbReference>
<dbReference type="PROSITE" id="PS00070">
    <property type="entry name" value="ALDEHYDE_DEHYDR_CYS"/>
    <property type="match status" value="1"/>
</dbReference>
<keyword evidence="2 4" id="KW-0560">Oxidoreductase</keyword>
<proteinExistence type="inferred from homology"/>
<dbReference type="PANTHER" id="PTHR43570">
    <property type="entry name" value="ALDEHYDE DEHYDROGENASE"/>
    <property type="match status" value="1"/>
</dbReference>
<evidence type="ECO:0000259" key="7">
    <source>
        <dbReference type="Pfam" id="PF00171"/>
    </source>
</evidence>
<organism evidence="8 9">
    <name type="scientific">Pedobacter flavus</name>
    <dbReference type="NCBI Taxonomy" id="3113906"/>
    <lineage>
        <taxon>Bacteria</taxon>
        <taxon>Pseudomonadati</taxon>
        <taxon>Bacteroidota</taxon>
        <taxon>Sphingobacteriia</taxon>
        <taxon>Sphingobacteriales</taxon>
        <taxon>Sphingobacteriaceae</taxon>
        <taxon>Pedobacter</taxon>
    </lineage>
</organism>
<feature type="domain" description="Aldehyde dehydrogenase" evidence="7">
    <location>
        <begin position="7"/>
        <end position="432"/>
    </location>
</feature>
<dbReference type="InterPro" id="IPR012394">
    <property type="entry name" value="Aldehyde_DH_NAD(P)"/>
</dbReference>
<evidence type="ECO:0000256" key="5">
    <source>
        <dbReference type="PROSITE-ProRule" id="PRU10007"/>
    </source>
</evidence>
<dbReference type="InterPro" id="IPR029510">
    <property type="entry name" value="Ald_DH_CS_GLU"/>
</dbReference>
<name>A0ABU7GZW4_9SPHI</name>
<evidence type="ECO:0000256" key="3">
    <source>
        <dbReference type="ARBA" id="ARBA00023027"/>
    </source>
</evidence>
<sequence>MIARIFAAQNSNKYNLRTTNSKERILKLEKLKKEIKSQEDSIYKALSKDLRKSYFEAALTEIYFVYGEIDHAIKNLSAWMRPKSAARFLPNILAKNKLYYEPKGSTLIIAPWNYPFQLVMGPLVSAIAAGNTVIVKPSEFSKYTSEVMQQIINNVFNENEVACVLGDVEVSTELLGLPFDHIFFTGSTQVGKIVMEAAAKNLTSCTLELGGKSPVVITENADIETAAHKIAWGKLMNAGQTCIAPDYVLIHESQKDSFIGAYKKFTKEMFYNGDNINTAVYGKIINEKNFDRLVDLLNEAVDGGARVDYGGKFQKSDLTFQPTIVTQLNDHHKLSKEEIFGPILPIYTYKTLEEAVTKINNQPKPLAAYFFSQKTKEINYLIKYTSAGGTCVNDVLLHISNPNVPFGGIGPSGMGSSHGVYGFKAFSHERTVMFQSNIHLTKMIYPPYLGKEWLLKLLKKLY</sequence>
<comment type="caution">
    <text evidence="8">The sequence shown here is derived from an EMBL/GenBank/DDBJ whole genome shotgun (WGS) entry which is preliminary data.</text>
</comment>
<feature type="active site" evidence="5">
    <location>
        <position position="208"/>
    </location>
</feature>
<gene>
    <name evidence="8" type="ORF">VRU49_03525</name>
</gene>
<dbReference type="InterPro" id="IPR016163">
    <property type="entry name" value="Ald_DH_C"/>
</dbReference>
<evidence type="ECO:0000256" key="2">
    <source>
        <dbReference type="ARBA" id="ARBA00023002"/>
    </source>
</evidence>
<protein>
    <recommendedName>
        <fullName evidence="4">Aldehyde dehydrogenase</fullName>
    </recommendedName>
</protein>
<dbReference type="RefSeq" id="WP_330145399.1">
    <property type="nucleotide sequence ID" value="NZ_JAZDQU010000001.1"/>
</dbReference>
<keyword evidence="9" id="KW-1185">Reference proteome</keyword>
<dbReference type="PIRSF" id="PIRSF036492">
    <property type="entry name" value="ALDH"/>
    <property type="match status" value="1"/>
</dbReference>
<evidence type="ECO:0000313" key="9">
    <source>
        <dbReference type="Proteomes" id="UP001337681"/>
    </source>
</evidence>
<dbReference type="InterPro" id="IPR015590">
    <property type="entry name" value="Aldehyde_DH_dom"/>
</dbReference>
<dbReference type="InterPro" id="IPR016160">
    <property type="entry name" value="Ald_DH_CS_CYS"/>
</dbReference>
<evidence type="ECO:0000256" key="6">
    <source>
        <dbReference type="RuleBase" id="RU003345"/>
    </source>
</evidence>
<reference evidence="8 9" key="1">
    <citation type="submission" date="2024-01" db="EMBL/GenBank/DDBJ databases">
        <title>Pedobacter sp. nov., isolated from oil-contaminated soil.</title>
        <authorList>
            <person name="Le N.T.T."/>
        </authorList>
    </citation>
    <scope>NUCLEOTIDE SEQUENCE [LARGE SCALE GENOMIC DNA]</scope>
    <source>
        <strain evidence="8 9">VNH31</strain>
    </source>
</reference>
<dbReference type="SUPFAM" id="SSF53720">
    <property type="entry name" value="ALDH-like"/>
    <property type="match status" value="1"/>
</dbReference>
<dbReference type="Proteomes" id="UP001337681">
    <property type="component" value="Unassembled WGS sequence"/>
</dbReference>
<dbReference type="InterPro" id="IPR016162">
    <property type="entry name" value="Ald_DH_N"/>
</dbReference>
<dbReference type="Pfam" id="PF00171">
    <property type="entry name" value="Aldedh"/>
    <property type="match status" value="1"/>
</dbReference>
<dbReference type="EMBL" id="JAZDQU010000001">
    <property type="protein sequence ID" value="MEE1884485.1"/>
    <property type="molecule type" value="Genomic_DNA"/>
</dbReference>
<evidence type="ECO:0000256" key="4">
    <source>
        <dbReference type="PIRNR" id="PIRNR036492"/>
    </source>
</evidence>
<comment type="similarity">
    <text evidence="1 4 6">Belongs to the aldehyde dehydrogenase family.</text>
</comment>
<dbReference type="InterPro" id="IPR016161">
    <property type="entry name" value="Ald_DH/histidinol_DH"/>
</dbReference>
<evidence type="ECO:0000313" key="8">
    <source>
        <dbReference type="EMBL" id="MEE1884485.1"/>
    </source>
</evidence>
<dbReference type="Gene3D" id="3.40.309.10">
    <property type="entry name" value="Aldehyde Dehydrogenase, Chain A, domain 2"/>
    <property type="match status" value="1"/>
</dbReference>
<dbReference type="PANTHER" id="PTHR43570:SF20">
    <property type="entry name" value="ALDEHYDE DEHYDROGENASE ALDX-RELATED"/>
    <property type="match status" value="1"/>
</dbReference>
<dbReference type="Gene3D" id="3.40.605.10">
    <property type="entry name" value="Aldehyde Dehydrogenase, Chain A, domain 1"/>
    <property type="match status" value="1"/>
</dbReference>